<keyword evidence="1" id="KW-0808">Transferase</keyword>
<keyword evidence="1" id="KW-0012">Acyltransferase</keyword>
<sequence>MKQEQDTIKIRLMNVDDIDDVYEIETQSFATPWLKESFHNELTQNHFAKYLVVEFDQKIIGYCGLWIIMDEAQVTNIAVLPGFRGNKIGETLLKQAIGMAKEYGAGKISLEVRVSNHVAQSLYTKLGFQPGGIRKRYYTDNGEDALVMWVNLK</sequence>
<dbReference type="EC" id="2.3.1.266" evidence="1"/>
<dbReference type="EMBL" id="CP126116">
    <property type="protein sequence ID" value="WHZ58088.1"/>
    <property type="molecule type" value="Genomic_DNA"/>
</dbReference>
<evidence type="ECO:0000313" key="1">
    <source>
        <dbReference type="EMBL" id="WHZ58088.1"/>
    </source>
</evidence>
<organism evidence="1 2">
    <name type="scientific">Metabacillus hrfriensis</name>
    <dbReference type="NCBI Taxonomy" id="3048891"/>
    <lineage>
        <taxon>Bacteria</taxon>
        <taxon>Bacillati</taxon>
        <taxon>Bacillota</taxon>
        <taxon>Bacilli</taxon>
        <taxon>Bacillales</taxon>
        <taxon>Bacillaceae</taxon>
        <taxon>Metabacillus</taxon>
    </lineage>
</organism>
<keyword evidence="1" id="KW-0687">Ribonucleoprotein</keyword>
<name>A0ACD4RCK9_9BACI</name>
<keyword evidence="1" id="KW-0689">Ribosomal protein</keyword>
<dbReference type="Proteomes" id="UP001226091">
    <property type="component" value="Chromosome"/>
</dbReference>
<evidence type="ECO:0000313" key="2">
    <source>
        <dbReference type="Proteomes" id="UP001226091"/>
    </source>
</evidence>
<keyword evidence="2" id="KW-1185">Reference proteome</keyword>
<proteinExistence type="predicted"/>
<accession>A0ACD4RCK9</accession>
<reference evidence="2" key="1">
    <citation type="journal article" date="2025" name="Aquaculture">
        <title>Assessment of the bioflocculant production and safety properties of Metabacillus hrfriensis sp. nov. based on phenotypic and whole-genome sequencing analysis.</title>
        <authorList>
            <person name="Zhang R."/>
            <person name="Zhao Z."/>
            <person name="Luo L."/>
            <person name="Wang S."/>
            <person name="Guo K."/>
            <person name="Xu W."/>
        </authorList>
    </citation>
    <scope>NUCLEOTIDE SEQUENCE [LARGE SCALE GENOMIC DNA]</scope>
    <source>
        <strain evidence="2">CT-WN-B3</strain>
    </source>
</reference>
<protein>
    <submittedName>
        <fullName evidence="1">Ribosomal protein S18-alanine N-acetyltransferase</fullName>
        <ecNumber evidence="1">2.3.1.266</ecNumber>
    </submittedName>
</protein>
<gene>
    <name evidence="1" type="primary">rimI</name>
    <name evidence="1" type="ORF">QLQ22_01515</name>
</gene>